<keyword evidence="1" id="KW-1133">Transmembrane helix</keyword>
<sequence>MRVEQQELCFRGRDRYRPSWRRPAVAALVLALEGGLSLARFGLAGAGWLLGATVLVGGACLVSSRRSRTEVGPAGITICWGFGRGRTHPWDRIRWIDMRETKTRQGTYEAVRITLADGRRRSLPVLQRTALHPNPDLDANYARVLRWWEASTAPSARFRPPVRLHQRLSPTAVGFVLGIVITFAIVAIALVTQ</sequence>
<feature type="domain" description="Low molecular weight protein antigen 6 PH" evidence="2">
    <location>
        <begin position="66"/>
        <end position="128"/>
    </location>
</feature>
<proteinExistence type="predicted"/>
<organism evidence="3 4">
    <name type="scientific">Actinacidiphila epipremni</name>
    <dbReference type="NCBI Taxonomy" id="2053013"/>
    <lineage>
        <taxon>Bacteria</taxon>
        <taxon>Bacillati</taxon>
        <taxon>Actinomycetota</taxon>
        <taxon>Actinomycetes</taxon>
        <taxon>Kitasatosporales</taxon>
        <taxon>Streptomycetaceae</taxon>
        <taxon>Actinacidiphila</taxon>
    </lineage>
</organism>
<comment type="caution">
    <text evidence="3">The sequence shown here is derived from an EMBL/GenBank/DDBJ whole genome shotgun (WGS) entry which is preliminary data.</text>
</comment>
<dbReference type="InterPro" id="IPR019692">
    <property type="entry name" value="CFP-6_PH"/>
</dbReference>
<dbReference type="Proteomes" id="UP000734511">
    <property type="component" value="Unassembled WGS sequence"/>
</dbReference>
<keyword evidence="1" id="KW-0472">Membrane</keyword>
<evidence type="ECO:0000313" key="3">
    <source>
        <dbReference type="EMBL" id="NJP43445.1"/>
    </source>
</evidence>
<accession>A0ABX0ZHY3</accession>
<dbReference type="RefSeq" id="WP_167982286.1">
    <property type="nucleotide sequence ID" value="NZ_JAATEJ010000004.1"/>
</dbReference>
<keyword evidence="1" id="KW-0812">Transmembrane</keyword>
<evidence type="ECO:0000259" key="2">
    <source>
        <dbReference type="Pfam" id="PF10756"/>
    </source>
</evidence>
<name>A0ABX0ZHY3_9ACTN</name>
<protein>
    <submittedName>
        <fullName evidence="3">PH domain-containing protein</fullName>
    </submittedName>
</protein>
<dbReference type="EMBL" id="JAATEJ010000004">
    <property type="protein sequence ID" value="NJP43445.1"/>
    <property type="molecule type" value="Genomic_DNA"/>
</dbReference>
<feature type="transmembrane region" description="Helical" evidence="1">
    <location>
        <begin position="172"/>
        <end position="191"/>
    </location>
</feature>
<dbReference type="Pfam" id="PF10756">
    <property type="entry name" value="bPH_6"/>
    <property type="match status" value="1"/>
</dbReference>
<gene>
    <name evidence="3" type="ORF">HCN08_08535</name>
</gene>
<evidence type="ECO:0000313" key="4">
    <source>
        <dbReference type="Proteomes" id="UP000734511"/>
    </source>
</evidence>
<feature type="transmembrane region" description="Helical" evidence="1">
    <location>
        <begin position="45"/>
        <end position="62"/>
    </location>
</feature>
<keyword evidence="4" id="KW-1185">Reference proteome</keyword>
<evidence type="ECO:0000256" key="1">
    <source>
        <dbReference type="SAM" id="Phobius"/>
    </source>
</evidence>
<reference evidence="3 4" key="1">
    <citation type="submission" date="2020-03" db="EMBL/GenBank/DDBJ databases">
        <title>WGS of actinomycetes isolated from Thailand.</title>
        <authorList>
            <person name="Thawai C."/>
        </authorList>
    </citation>
    <scope>NUCLEOTIDE SEQUENCE [LARGE SCALE GENOMIC DNA]</scope>
    <source>
        <strain evidence="3 4">PRB2-1</strain>
    </source>
</reference>